<sequence length="111" mass="12825">MDLRCRKTQCLYNHKYTCTAKSIKINKKIICSTYVKGNKEEPDTSRFIFDRAPDYAPQRESKTADIECCANCLFNQNKCCEANGITVNSIGEKPYCVTYLQNDDKKDKKFD</sequence>
<dbReference type="Proteomes" id="UP000886861">
    <property type="component" value="Unassembled WGS sequence"/>
</dbReference>
<comment type="caution">
    <text evidence="2">The sequence shown here is derived from an EMBL/GenBank/DDBJ whole genome shotgun (WGS) entry which is preliminary data.</text>
</comment>
<dbReference type="Pfam" id="PF07561">
    <property type="entry name" value="DUF1540"/>
    <property type="match status" value="2"/>
</dbReference>
<dbReference type="AlphaFoldDB" id="A0A9D1NES1"/>
<protein>
    <submittedName>
        <fullName evidence="2">DUF1540 domain-containing protein</fullName>
    </submittedName>
</protein>
<reference evidence="2" key="1">
    <citation type="submission" date="2020-10" db="EMBL/GenBank/DDBJ databases">
        <authorList>
            <person name="Gilroy R."/>
        </authorList>
    </citation>
    <scope>NUCLEOTIDE SEQUENCE</scope>
    <source>
        <strain evidence="2">CHK186-9395</strain>
    </source>
</reference>
<feature type="domain" description="DUF1540" evidence="1">
    <location>
        <begin position="70"/>
        <end position="90"/>
    </location>
</feature>
<accession>A0A9D1NES1</accession>
<evidence type="ECO:0000313" key="3">
    <source>
        <dbReference type="Proteomes" id="UP000886861"/>
    </source>
</evidence>
<organism evidence="2 3">
    <name type="scientific">Candidatus Caccopulliclostridium gallistercoris</name>
    <dbReference type="NCBI Taxonomy" id="2840719"/>
    <lineage>
        <taxon>Bacteria</taxon>
        <taxon>Bacillati</taxon>
        <taxon>Bacillota</taxon>
        <taxon>Clostridia</taxon>
        <taxon>Candidatus Caccopulliclostridium</taxon>
    </lineage>
</organism>
<evidence type="ECO:0000313" key="2">
    <source>
        <dbReference type="EMBL" id="HIV01267.1"/>
    </source>
</evidence>
<dbReference type="EMBL" id="DVOJ01000006">
    <property type="protein sequence ID" value="HIV01267.1"/>
    <property type="molecule type" value="Genomic_DNA"/>
</dbReference>
<feature type="domain" description="DUF1540" evidence="1">
    <location>
        <begin position="5"/>
        <end position="38"/>
    </location>
</feature>
<name>A0A9D1NES1_9FIRM</name>
<evidence type="ECO:0000259" key="1">
    <source>
        <dbReference type="Pfam" id="PF07561"/>
    </source>
</evidence>
<reference evidence="2" key="2">
    <citation type="journal article" date="2021" name="PeerJ">
        <title>Extensive microbial diversity within the chicken gut microbiome revealed by metagenomics and culture.</title>
        <authorList>
            <person name="Gilroy R."/>
            <person name="Ravi A."/>
            <person name="Getino M."/>
            <person name="Pursley I."/>
            <person name="Horton D.L."/>
            <person name="Alikhan N.F."/>
            <person name="Baker D."/>
            <person name="Gharbi K."/>
            <person name="Hall N."/>
            <person name="Watson M."/>
            <person name="Adriaenssens E.M."/>
            <person name="Foster-Nyarko E."/>
            <person name="Jarju S."/>
            <person name="Secka A."/>
            <person name="Antonio M."/>
            <person name="Oren A."/>
            <person name="Chaudhuri R.R."/>
            <person name="La Ragione R."/>
            <person name="Hildebrand F."/>
            <person name="Pallen M.J."/>
        </authorList>
    </citation>
    <scope>NUCLEOTIDE SEQUENCE</scope>
    <source>
        <strain evidence="2">CHK186-9395</strain>
    </source>
</reference>
<proteinExistence type="predicted"/>
<gene>
    <name evidence="2" type="ORF">IAA62_01765</name>
</gene>
<dbReference type="InterPro" id="IPR011437">
    <property type="entry name" value="DUF1540"/>
</dbReference>